<dbReference type="Proteomes" id="UP000078419">
    <property type="component" value="Unassembled WGS sequence"/>
</dbReference>
<accession>A0AA45UT98</accession>
<feature type="signal peptide" evidence="1">
    <location>
        <begin position="1"/>
        <end position="21"/>
    </location>
</feature>
<name>A0AA45UT98_ANAPH</name>
<comment type="caution">
    <text evidence="2">The sequence shown here is derived from an EMBL/GenBank/DDBJ whole genome shotgun (WGS) entry which is preliminary data.</text>
</comment>
<gene>
    <name evidence="2" type="ORF">ANAPC1_00886</name>
</gene>
<dbReference type="AlphaFoldDB" id="A0AA45UT98"/>
<proteinExistence type="predicted"/>
<sequence length="58" mass="6670">MMIASALSEVLLIIFSTGIMAQDHDPDRNYICLYNKKTGEIEPSYTEIFFEYLCAEET</sequence>
<evidence type="ECO:0000313" key="3">
    <source>
        <dbReference type="Proteomes" id="UP000078419"/>
    </source>
</evidence>
<dbReference type="EMBL" id="FLLR01000038">
    <property type="protein sequence ID" value="SBO14527.1"/>
    <property type="molecule type" value="Genomic_DNA"/>
</dbReference>
<evidence type="ECO:0000313" key="2">
    <source>
        <dbReference type="EMBL" id="SBO14527.1"/>
    </source>
</evidence>
<protein>
    <submittedName>
        <fullName evidence="2">Uncharacterized protein</fullName>
    </submittedName>
</protein>
<evidence type="ECO:0000256" key="1">
    <source>
        <dbReference type="SAM" id="SignalP"/>
    </source>
</evidence>
<keyword evidence="1" id="KW-0732">Signal</keyword>
<feature type="chain" id="PRO_5041346726" evidence="1">
    <location>
        <begin position="22"/>
        <end position="58"/>
    </location>
</feature>
<organism evidence="2 3">
    <name type="scientific">Anaplasma phagocytophilum</name>
    <name type="common">Ehrlichia phagocytophila</name>
    <dbReference type="NCBI Taxonomy" id="948"/>
    <lineage>
        <taxon>Bacteria</taxon>
        <taxon>Pseudomonadati</taxon>
        <taxon>Pseudomonadota</taxon>
        <taxon>Alphaproteobacteria</taxon>
        <taxon>Rickettsiales</taxon>
        <taxon>Anaplasmataceae</taxon>
        <taxon>Anaplasma</taxon>
        <taxon>phagocytophilum group</taxon>
    </lineage>
</organism>
<reference evidence="3" key="1">
    <citation type="submission" date="2016-03" db="EMBL/GenBank/DDBJ databases">
        <authorList>
            <person name="Loux Valentin"/>
        </authorList>
    </citation>
    <scope>NUCLEOTIDE SEQUENCE [LARGE SCALE GENOMIC DNA]</scope>
    <source>
        <strain evidence="3">C1</strain>
    </source>
</reference>